<reference evidence="3" key="1">
    <citation type="journal article" date="2019" name="Int. J. Syst. Evol. Microbiol.">
        <title>The Global Catalogue of Microorganisms (GCM) 10K type strain sequencing project: providing services to taxonomists for standard genome sequencing and annotation.</title>
        <authorList>
            <consortium name="The Broad Institute Genomics Platform"/>
            <consortium name="The Broad Institute Genome Sequencing Center for Infectious Disease"/>
            <person name="Wu L."/>
            <person name="Ma J."/>
        </authorList>
    </citation>
    <scope>NUCLEOTIDE SEQUENCE [LARGE SCALE GENOMIC DNA]</scope>
    <source>
        <strain evidence="3">CGMCC 1.14993</strain>
    </source>
</reference>
<dbReference type="SUPFAM" id="SSF82171">
    <property type="entry name" value="DPP6 N-terminal domain-like"/>
    <property type="match status" value="1"/>
</dbReference>
<feature type="chain" id="PRO_5035272508" evidence="1">
    <location>
        <begin position="24"/>
        <end position="419"/>
    </location>
</feature>
<dbReference type="OrthoDB" id="9774911at2"/>
<comment type="caution">
    <text evidence="2">The sequence shown here is derived from an EMBL/GenBank/DDBJ whole genome shotgun (WGS) entry which is preliminary data.</text>
</comment>
<dbReference type="AlphaFoldDB" id="A0A8J3F094"/>
<accession>A0A8J3F094</accession>
<dbReference type="InterPro" id="IPR011042">
    <property type="entry name" value="6-blade_b-propeller_TolB-like"/>
</dbReference>
<dbReference type="PANTHER" id="PTHR36842">
    <property type="entry name" value="PROTEIN TOLB HOMOLOG"/>
    <property type="match status" value="1"/>
</dbReference>
<dbReference type="PANTHER" id="PTHR36842:SF1">
    <property type="entry name" value="PROTEIN TOLB"/>
    <property type="match status" value="1"/>
</dbReference>
<sequence>MQKKIFIIMMTFVYLLFPNLTHADTDNTSLKIVYVKDGYLWTKINNKDQKITSKPAVYHYPPQWSFDGQFILYQKEITQSSTDSYPTQSEIWVYNLKTKKHTLIFNDGSNPKWSPTKNIVAFLDGGVLNVSDFKQFYNIALGVDDFNWFPDGKNFIASSSASLHPDGWTNPILYKIPLPNDLKNHKMLTENVNQFFVIPKDLKKGNVSIPSINASSFEFSPNQKWISFIVSPTASWSMDSNFLCIISADGKIFEIQDEVIFQVDEPKWAYQKNILGYIAGGGRLVAGFKDKDLKVTEMPAFTSTNLTPPNFAELGFTWCNDSTLIVSRVVESEWSNDPKKRPKPALFLVNIHEPNQLKITNPTKNLGDYSPVYSTSLNKITWVRKSDLEIEGDLWMADLNGKNPKILIKKVGLYSIFNK</sequence>
<organism evidence="2 3">
    <name type="scientific">Gottfriedia solisilvae</name>
    <dbReference type="NCBI Taxonomy" id="1516104"/>
    <lineage>
        <taxon>Bacteria</taxon>
        <taxon>Bacillati</taxon>
        <taxon>Bacillota</taxon>
        <taxon>Bacilli</taxon>
        <taxon>Bacillales</taxon>
        <taxon>Bacillaceae</taxon>
        <taxon>Gottfriedia</taxon>
    </lineage>
</organism>
<dbReference type="RefSeq" id="WP_087999840.1">
    <property type="nucleotide sequence ID" value="NZ_BMHB01000001.1"/>
</dbReference>
<dbReference type="Gene3D" id="2.120.10.30">
    <property type="entry name" value="TolB, C-terminal domain"/>
    <property type="match status" value="2"/>
</dbReference>
<gene>
    <name evidence="2" type="ORF">GCM10007380_27060</name>
</gene>
<evidence type="ECO:0000313" key="2">
    <source>
        <dbReference type="EMBL" id="GGI15256.1"/>
    </source>
</evidence>
<dbReference type="EMBL" id="BMHB01000001">
    <property type="protein sequence ID" value="GGI15256.1"/>
    <property type="molecule type" value="Genomic_DNA"/>
</dbReference>
<protein>
    <submittedName>
        <fullName evidence="2">Translocation protein TolB</fullName>
    </submittedName>
</protein>
<evidence type="ECO:0000313" key="3">
    <source>
        <dbReference type="Proteomes" id="UP000626244"/>
    </source>
</evidence>
<proteinExistence type="predicted"/>
<keyword evidence="1" id="KW-0732">Signal</keyword>
<name>A0A8J3F094_9BACI</name>
<keyword evidence="3" id="KW-1185">Reference proteome</keyword>
<feature type="signal peptide" evidence="1">
    <location>
        <begin position="1"/>
        <end position="23"/>
    </location>
</feature>
<evidence type="ECO:0000256" key="1">
    <source>
        <dbReference type="SAM" id="SignalP"/>
    </source>
</evidence>
<dbReference type="Proteomes" id="UP000626244">
    <property type="component" value="Unassembled WGS sequence"/>
</dbReference>